<dbReference type="CDD" id="cd01647">
    <property type="entry name" value="RT_LTR"/>
    <property type="match status" value="1"/>
</dbReference>
<evidence type="ECO:0000259" key="8">
    <source>
        <dbReference type="PROSITE" id="PS50878"/>
    </source>
</evidence>
<keyword evidence="4" id="KW-0540">Nuclease</keyword>
<dbReference type="InterPro" id="IPR041373">
    <property type="entry name" value="RT_RNaseH"/>
</dbReference>
<gene>
    <name evidence="9" type="ORF">Cboi02_000472700</name>
</gene>
<accession>A0A9W6T5D5</accession>
<proteinExistence type="predicted"/>
<dbReference type="CDD" id="cd09274">
    <property type="entry name" value="RNase_HI_RT_Ty3"/>
    <property type="match status" value="1"/>
</dbReference>
<dbReference type="GO" id="GO:0003964">
    <property type="term" value="F:RNA-directed DNA polymerase activity"/>
    <property type="evidence" value="ECO:0007669"/>
    <property type="project" value="UniProtKB-KW"/>
</dbReference>
<dbReference type="GO" id="GO:0006508">
    <property type="term" value="P:proteolysis"/>
    <property type="evidence" value="ECO:0007669"/>
    <property type="project" value="UniProtKB-KW"/>
</dbReference>
<evidence type="ECO:0000256" key="4">
    <source>
        <dbReference type="ARBA" id="ARBA00022722"/>
    </source>
</evidence>
<keyword evidence="10" id="KW-1185">Reference proteome</keyword>
<dbReference type="Proteomes" id="UP001165120">
    <property type="component" value="Unassembled WGS sequence"/>
</dbReference>
<evidence type="ECO:0000256" key="3">
    <source>
        <dbReference type="ARBA" id="ARBA00022695"/>
    </source>
</evidence>
<keyword evidence="6" id="KW-0378">Hydrolase</keyword>
<dbReference type="InterPro" id="IPR050951">
    <property type="entry name" value="Retrovirus_Pol_polyprotein"/>
</dbReference>
<dbReference type="Gene3D" id="3.10.10.10">
    <property type="entry name" value="HIV Type 1 Reverse Transcriptase, subunit A, domain 1"/>
    <property type="match status" value="1"/>
</dbReference>
<keyword evidence="2" id="KW-0808">Transferase</keyword>
<dbReference type="PANTHER" id="PTHR37984">
    <property type="entry name" value="PROTEIN CBG26694"/>
    <property type="match status" value="1"/>
</dbReference>
<dbReference type="InterPro" id="IPR043502">
    <property type="entry name" value="DNA/RNA_pol_sf"/>
</dbReference>
<dbReference type="SUPFAM" id="SSF56672">
    <property type="entry name" value="DNA/RNA polymerases"/>
    <property type="match status" value="1"/>
</dbReference>
<name>A0A9W6T5D5_CANBO</name>
<evidence type="ECO:0000256" key="5">
    <source>
        <dbReference type="ARBA" id="ARBA00022759"/>
    </source>
</evidence>
<dbReference type="FunFam" id="3.10.10.10:FF:000007">
    <property type="entry name" value="Retrovirus-related Pol polyprotein from transposon 17.6-like Protein"/>
    <property type="match status" value="1"/>
</dbReference>
<evidence type="ECO:0000313" key="9">
    <source>
        <dbReference type="EMBL" id="GME75294.1"/>
    </source>
</evidence>
<keyword evidence="7" id="KW-0695">RNA-directed DNA polymerase</keyword>
<dbReference type="EMBL" id="BSXN01002012">
    <property type="protein sequence ID" value="GME75294.1"/>
    <property type="molecule type" value="Genomic_DNA"/>
</dbReference>
<feature type="domain" description="Reverse transcriptase" evidence="8">
    <location>
        <begin position="211"/>
        <end position="390"/>
    </location>
</feature>
<reference evidence="9" key="1">
    <citation type="submission" date="2023-04" db="EMBL/GenBank/DDBJ databases">
        <title>Candida boidinii NBRC 10035.</title>
        <authorList>
            <person name="Ichikawa N."/>
            <person name="Sato H."/>
            <person name="Tonouchi N."/>
        </authorList>
    </citation>
    <scope>NUCLEOTIDE SEQUENCE</scope>
    <source>
        <strain evidence="9">NBRC 10035</strain>
    </source>
</reference>
<dbReference type="InterPro" id="IPR043128">
    <property type="entry name" value="Rev_trsase/Diguanyl_cyclase"/>
</dbReference>
<sequence>MSDIMVQQLGLVSLVQQDKEIIFRTATGQQISCTKSLTVTFKFNIGSIELSDTMKFRVVEQLSRGVILGIEFFKKHLLLISEVHHCNASSDIMEISNERSTPNPVAKPVDCKLLKRKAFVKVLESEDVIDMCGFIQVEQPEGLVQEISQVEHILEDYADIITNESPKEMPPRRDISHDIVIYPGALPTYRAQYRLTPEEKVELTKQVGSLLDQGFIRKSTSPYNSPVLFVKKKDGTLRLCIDYRALNNITIKNKFPIPRIDEALDKLGGAKVFSKMDLRSGFYQIRVTDEDVPKTAFSTDRAHYEFTVMPFGLTNAPATFQTMMNTVLGGFIDKFVLVYIDDILIYSKTAEEHEKHIKMVLSKLREHKLVAKKSKCEFFKDKLQFLGFVISKDGIHTDPDKVDRIKNWPTPTSRKQVQSFLGLVGFYRRFIQNHSKISSCLTDYVAKKVEWSKEQDEAFQTLKNKLITSPIVVAPCFDAGHRLRLSTDACDYALGYVLELLNPDGKLVGVVAYGSKKLTGALLNYSIREKEFLAVVEALKKWRYYLMQRKFIIRTDHHSLQYWKQQDAATQTRIAKWNDVLSGFDFDLEYLPGTQNSVADALSRKPLADDDPTFTDEEVAELDSLQVELNDLNATEHTVHMNSDLVPQIVEGYANDTQFATIYDVLANKKPVPVTLNHHITHFSVRDDKLLYFDDSRICIPHIPNVKEKILHLCHDIPMSGHFSSDKTYC</sequence>
<evidence type="ECO:0000256" key="2">
    <source>
        <dbReference type="ARBA" id="ARBA00022679"/>
    </source>
</evidence>
<keyword evidence="1" id="KW-0645">Protease</keyword>
<dbReference type="PROSITE" id="PS50878">
    <property type="entry name" value="RT_POL"/>
    <property type="match status" value="1"/>
</dbReference>
<evidence type="ECO:0000313" key="10">
    <source>
        <dbReference type="Proteomes" id="UP001165120"/>
    </source>
</evidence>
<protein>
    <submittedName>
        <fullName evidence="9">Unnamed protein product</fullName>
    </submittedName>
</protein>
<dbReference type="InterPro" id="IPR000477">
    <property type="entry name" value="RT_dom"/>
</dbReference>
<keyword evidence="3" id="KW-0548">Nucleotidyltransferase</keyword>
<dbReference type="GO" id="GO:0008233">
    <property type="term" value="F:peptidase activity"/>
    <property type="evidence" value="ECO:0007669"/>
    <property type="project" value="UniProtKB-KW"/>
</dbReference>
<evidence type="ECO:0000256" key="6">
    <source>
        <dbReference type="ARBA" id="ARBA00022801"/>
    </source>
</evidence>
<organism evidence="9 10">
    <name type="scientific">Candida boidinii</name>
    <name type="common">Yeast</name>
    <dbReference type="NCBI Taxonomy" id="5477"/>
    <lineage>
        <taxon>Eukaryota</taxon>
        <taxon>Fungi</taxon>
        <taxon>Dikarya</taxon>
        <taxon>Ascomycota</taxon>
        <taxon>Saccharomycotina</taxon>
        <taxon>Pichiomycetes</taxon>
        <taxon>Pichiales</taxon>
        <taxon>Pichiaceae</taxon>
        <taxon>Ogataea</taxon>
        <taxon>Ogataea/Candida clade</taxon>
    </lineage>
</organism>
<comment type="caution">
    <text evidence="9">The sequence shown here is derived from an EMBL/GenBank/DDBJ whole genome shotgun (WGS) entry which is preliminary data.</text>
</comment>
<dbReference type="AlphaFoldDB" id="A0A9W6T5D5"/>
<evidence type="ECO:0000256" key="7">
    <source>
        <dbReference type="ARBA" id="ARBA00022918"/>
    </source>
</evidence>
<keyword evidence="5" id="KW-0255">Endonuclease</keyword>
<evidence type="ECO:0000256" key="1">
    <source>
        <dbReference type="ARBA" id="ARBA00022670"/>
    </source>
</evidence>
<dbReference type="Gene3D" id="3.30.70.270">
    <property type="match status" value="2"/>
</dbReference>
<dbReference type="Pfam" id="PF17917">
    <property type="entry name" value="RT_RNaseH"/>
    <property type="match status" value="1"/>
</dbReference>
<dbReference type="Pfam" id="PF00078">
    <property type="entry name" value="RVT_1"/>
    <property type="match status" value="1"/>
</dbReference>
<dbReference type="PANTHER" id="PTHR37984:SF5">
    <property type="entry name" value="PROTEIN NYNRIN-LIKE"/>
    <property type="match status" value="1"/>
</dbReference>
<dbReference type="FunFam" id="3.30.70.270:FF:000020">
    <property type="entry name" value="Transposon Tf2-6 polyprotein-like Protein"/>
    <property type="match status" value="1"/>
</dbReference>
<dbReference type="GO" id="GO:0004519">
    <property type="term" value="F:endonuclease activity"/>
    <property type="evidence" value="ECO:0007669"/>
    <property type="project" value="UniProtKB-KW"/>
</dbReference>